<feature type="domain" description="Haemolysin-type calcium binding-related" evidence="9">
    <location>
        <begin position="771"/>
        <end position="810"/>
    </location>
</feature>
<keyword evidence="7" id="KW-0843">Virulence</keyword>
<dbReference type="InterPro" id="IPR010566">
    <property type="entry name" value="Haemolys_ca-bd"/>
</dbReference>
<evidence type="ECO:0000256" key="8">
    <source>
        <dbReference type="ARBA" id="ARBA00023136"/>
    </source>
</evidence>
<accession>A0ABZ2XFH0</accession>
<evidence type="ECO:0000256" key="1">
    <source>
        <dbReference type="ARBA" id="ARBA00004370"/>
    </source>
</evidence>
<sequence>MVGHAWIEISESANSATGTAESYGYYPEVHSPSAPGEVRTDDRDNYLGIGDSKQFEITEEQAQAVRDYAKLADYGWYNIIPVNPLFDNNCATFAVGALKAAGIGVDMPLNGFIPWLLPVRTGLFCELNPEICDLFSRARTTASPLVFDLDGDGIEIAQLSGNSPVLFDHDANGVKTGSAWLKSDDALLVLDRDGNGTIDSGRELFGNNTVLAGGGKAADGYAALGELDSNGDGLIDAQDARFGELRLWRDLDQDGVSDAGELFGLAELGVSQISLAKTAGNQLLGDGTRLDGSAGFTVNGETRTYTDAWFAENAFFREFTDAVPLTAEAAALPGMKGAGAVRDLREAASLDASLAARLAGMQNGGWVSREALMGQMDALLKQWADTADFQTSREKALARGAQLLFKPQGVTDIEMSAVKAVETLGIDKTMVLLQAGVSEERYAVVWSEVQRFGAMLDTLEAFNGLTLYKFASNSMSSGNGGVNLAPAGSQTQSTVIVMGPTPVVVSMGPNQMSLLLQSYEALRQSVYEGLVLQTRLKGYLDVISLNIDASGIAFDFSGVDALLDAQYELNATEALVDLLDLMKRFGGGAQFGWETGPRLNSWMAEVESQGGRDAVHKVFAGYSGMAMSAGSDFYVASATDSNLSAGEGDDFVVGNSGNNTLYGGGGNDTLIGGAGDDVLRGDAGNDILYGGEGNDTLYGGDGNDLHDGGAGNDTHWESLGDDVYLFGRGDGQDVITQYYNSGGTDVIRLKAGVAPEDVKLYRSSTVNGGYDLILSIVGTTDSIRVQGWVNNPSVRIERIEFADGTVWDTDVLLAAEILGTEGADTMSAAYSTGDVLRGFGGNDRLTGGGGNDLIEGGDGDDTLHGANGNDVLDGGDGDDLLYGGDGNDIHDGGAGNDTHWESLGDDVYLFGRGDGQDVITQYYNSGGTDVIRLKAGVAPEDVKLYRSSTVNGGYDLILSIVGTTDSIRVQGWVNNPSVRIERIEFADGTVWDTEVLLAAEILGTEGADTMSAAYSTGDVLRGFGGNDRLTGGGGNDLIEGGDGDDTLHGANGNDVLDGGDGDDLLYGGDGNDIHDGGAGNDTHWESLGDDVYLFGRGDGQDVITQYYNSGGTDVIRLKAGVAPEDVKLYRSSTVNGGYDLILSIVGTTDSIRVQGWVNNPSVRIERIEFADGTVWDTDVLLAAEILGTEGADTMSAAYSTGDVLRGFGGNDRLTGGGGNDLIEGGDGDDTLHGANGNDVLDGGDGDDLLYGGDGNDIHDGGAGNDTHWESLGDDVYLFGRGDGQDVITQYYNSGGTDVIRLKAGVAPEDVKLYRSSTVNGGYDLILSIVGTTDSIRVQGWVNNPSVRIERIEFADGTVWDTEVLLAAEILGTEGADTMSAAYSTGDVLRGFGGNDRLTGGGGNDVLDGGDGDDLLYGGSGNDIHDGGAGNDTHWESLGDDVYLFGRGDGQDVITQYYNSGGTDVIRLKAGVAPEDVKLYRSSTVNGGYDLILSIVGTTDSIRVQGWVNNPSVRIERIEFADGTVWDTEVLLAAEILGTEGADTMSAAYSTGDVLRGFGGNDRLTGGGGNDVLDGGDGDDLLYGGSGNDIHDGGAGNDTHWESLGDDVYLFGRGDGQDVITQYYNSGGTDVIRLKAGVAPEDVKLYRSSTVNGGYDLILSIVGTTDSIRVQNWVNNLSVRIERVEFADGTVWDTDVLWAAPFEGGEGADTISAAATGSVLRGLGGNDTLKGGVGYDILEGGEGNDILSDTSGKGLYNGGAGNDHLTGGLAAEIYLGGQGNDTLVIGAGDDVILFNKGDGQDILAAGSSGNGTLSLGGGTAYEDLSFVRDSDDLVLKIGESDQITFSNWYASTSSRPVASLQVIAEAMDGFSAGGSDPLRDQKVETFDFSGLADAFDSARTANPGVTSWALSNALSEFHLGGSDAAAIGGDLAYHYGRNGSLAGIGVDAALATLADSKLGTSAQVLNAPASLQTGVFRLS</sequence>
<dbReference type="SUPFAM" id="SSF51120">
    <property type="entry name" value="beta-Roll"/>
    <property type="match status" value="7"/>
</dbReference>
<keyword evidence="8" id="KW-0472">Membrane</keyword>
<evidence type="ECO:0000256" key="5">
    <source>
        <dbReference type="ARBA" id="ARBA00022737"/>
    </source>
</evidence>
<dbReference type="Proteomes" id="UP001479520">
    <property type="component" value="Chromosome"/>
</dbReference>
<dbReference type="InterPro" id="IPR001343">
    <property type="entry name" value="Hemolysn_Ca-bd"/>
</dbReference>
<evidence type="ECO:0000256" key="7">
    <source>
        <dbReference type="ARBA" id="ARBA00023026"/>
    </source>
</evidence>
<feature type="domain" description="Haemolysin-type calcium binding-related" evidence="9">
    <location>
        <begin position="1139"/>
        <end position="1178"/>
    </location>
</feature>
<comment type="subcellular location">
    <subcellularLocation>
        <location evidence="1">Membrane</location>
    </subcellularLocation>
    <subcellularLocation>
        <location evidence="2">Secreted</location>
    </subcellularLocation>
</comment>
<evidence type="ECO:0000256" key="4">
    <source>
        <dbReference type="ARBA" id="ARBA00022656"/>
    </source>
</evidence>
<dbReference type="InterPro" id="IPR018511">
    <property type="entry name" value="Hemolysin-typ_Ca-bd_CS"/>
</dbReference>
<feature type="domain" description="Haemolysin-type calcium binding-related" evidence="9">
    <location>
        <begin position="1655"/>
        <end position="1694"/>
    </location>
</feature>
<dbReference type="InterPro" id="IPR050557">
    <property type="entry name" value="RTX_toxin/Mannuronan_C5-epim"/>
</dbReference>
<dbReference type="Pfam" id="PF00353">
    <property type="entry name" value="HemolysinCabind"/>
    <property type="match status" value="9"/>
</dbReference>
<evidence type="ECO:0000313" key="11">
    <source>
        <dbReference type="Proteomes" id="UP001479520"/>
    </source>
</evidence>
<dbReference type="PANTHER" id="PTHR38340">
    <property type="entry name" value="S-LAYER PROTEIN"/>
    <property type="match status" value="1"/>
</dbReference>
<evidence type="ECO:0000259" key="9">
    <source>
        <dbReference type="Pfam" id="PF06594"/>
    </source>
</evidence>
<keyword evidence="4" id="KW-0800">Toxin</keyword>
<name>A0ABZ2XFH0_9RHOO</name>
<evidence type="ECO:0000256" key="3">
    <source>
        <dbReference type="ARBA" id="ARBA00022525"/>
    </source>
</evidence>
<organism evidence="10 11">
    <name type="scientific">Azonexus hydrophilus</name>
    <dbReference type="NCBI Taxonomy" id="418702"/>
    <lineage>
        <taxon>Bacteria</taxon>
        <taxon>Pseudomonadati</taxon>
        <taxon>Pseudomonadota</taxon>
        <taxon>Betaproteobacteria</taxon>
        <taxon>Rhodocyclales</taxon>
        <taxon>Azonexaceae</taxon>
        <taxon>Azonexus</taxon>
    </lineage>
</organism>
<dbReference type="PROSITE" id="PS00330">
    <property type="entry name" value="HEMOLYSIN_CALCIUM"/>
    <property type="match status" value="12"/>
</dbReference>
<dbReference type="RefSeq" id="WP_341743319.1">
    <property type="nucleotide sequence ID" value="NZ_CP151406.1"/>
</dbReference>
<dbReference type="PRINTS" id="PR01488">
    <property type="entry name" value="RTXTOXINA"/>
</dbReference>
<dbReference type="Pfam" id="PF06594">
    <property type="entry name" value="HCBP_related"/>
    <property type="match status" value="6"/>
</dbReference>
<dbReference type="PRINTS" id="PR00313">
    <property type="entry name" value="CABNDNGRPT"/>
</dbReference>
<dbReference type="InterPro" id="IPR011049">
    <property type="entry name" value="Serralysin-like_metalloprot_C"/>
</dbReference>
<keyword evidence="6" id="KW-0106">Calcium</keyword>
<evidence type="ECO:0000256" key="2">
    <source>
        <dbReference type="ARBA" id="ARBA00004613"/>
    </source>
</evidence>
<dbReference type="EMBL" id="CP151406">
    <property type="protein sequence ID" value="WZJ20707.1"/>
    <property type="molecule type" value="Genomic_DNA"/>
</dbReference>
<proteinExistence type="predicted"/>
<feature type="domain" description="Haemolysin-type calcium binding-related" evidence="9">
    <location>
        <begin position="1323"/>
        <end position="1361"/>
    </location>
</feature>
<keyword evidence="5" id="KW-0677">Repeat</keyword>
<evidence type="ECO:0000256" key="6">
    <source>
        <dbReference type="ARBA" id="ARBA00022837"/>
    </source>
</evidence>
<protein>
    <submittedName>
        <fullName evidence="10">Calcium-binding protein</fullName>
    </submittedName>
</protein>
<keyword evidence="3" id="KW-0964">Secreted</keyword>
<evidence type="ECO:0000313" key="10">
    <source>
        <dbReference type="EMBL" id="WZJ20707.1"/>
    </source>
</evidence>
<dbReference type="InterPro" id="IPR003995">
    <property type="entry name" value="RTX_toxin_determinant-A"/>
</dbReference>
<keyword evidence="11" id="KW-1185">Reference proteome</keyword>
<reference evidence="10 11" key="1">
    <citation type="submission" date="2024-04" db="EMBL/GenBank/DDBJ databases">
        <title>Dissimilatory iodate-reducing microorganisms contribute to the enrichment of iodine in groundwater.</title>
        <authorList>
            <person name="Jiang Z."/>
        </authorList>
    </citation>
    <scope>NUCLEOTIDE SEQUENCE [LARGE SCALE GENOMIC DNA]</scope>
    <source>
        <strain evidence="10 11">NCP973</strain>
    </source>
</reference>
<feature type="domain" description="Haemolysin-type calcium binding-related" evidence="9">
    <location>
        <begin position="1489"/>
        <end position="1527"/>
    </location>
</feature>
<gene>
    <name evidence="10" type="ORF">AADV58_12190</name>
</gene>
<dbReference type="Gene3D" id="2.150.10.10">
    <property type="entry name" value="Serralysin-like metalloprotease, C-terminal"/>
    <property type="match status" value="7"/>
</dbReference>
<feature type="domain" description="Haemolysin-type calcium binding-related" evidence="9">
    <location>
        <begin position="955"/>
        <end position="993"/>
    </location>
</feature>
<dbReference type="PANTHER" id="PTHR38340:SF1">
    <property type="entry name" value="S-LAYER PROTEIN"/>
    <property type="match status" value="1"/>
</dbReference>